<reference evidence="2" key="1">
    <citation type="journal article" date="2020" name="Stud. Mycol.">
        <title>101 Dothideomycetes genomes: a test case for predicting lifestyles and emergence of pathogens.</title>
        <authorList>
            <person name="Haridas S."/>
            <person name="Albert R."/>
            <person name="Binder M."/>
            <person name="Bloem J."/>
            <person name="Labutti K."/>
            <person name="Salamov A."/>
            <person name="Andreopoulos B."/>
            <person name="Baker S."/>
            <person name="Barry K."/>
            <person name="Bills G."/>
            <person name="Bluhm B."/>
            <person name="Cannon C."/>
            <person name="Castanera R."/>
            <person name="Culley D."/>
            <person name="Daum C."/>
            <person name="Ezra D."/>
            <person name="Gonzalez J."/>
            <person name="Henrissat B."/>
            <person name="Kuo A."/>
            <person name="Liang C."/>
            <person name="Lipzen A."/>
            <person name="Lutzoni F."/>
            <person name="Magnuson J."/>
            <person name="Mondo S."/>
            <person name="Nolan M."/>
            <person name="Ohm R."/>
            <person name="Pangilinan J."/>
            <person name="Park H.-J."/>
            <person name="Ramirez L."/>
            <person name="Alfaro M."/>
            <person name="Sun H."/>
            <person name="Tritt A."/>
            <person name="Yoshinaga Y."/>
            <person name="Zwiers L.-H."/>
            <person name="Turgeon B."/>
            <person name="Goodwin S."/>
            <person name="Spatafora J."/>
            <person name="Crous P."/>
            <person name="Grigoriev I."/>
        </authorList>
    </citation>
    <scope>NUCLEOTIDE SEQUENCE</scope>
    <source>
        <strain evidence="2">CBS 260.36</strain>
    </source>
</reference>
<keyword evidence="1" id="KW-0472">Membrane</keyword>
<keyword evidence="3" id="KW-1185">Reference proteome</keyword>
<gene>
    <name evidence="2" type="ORF">K461DRAFT_203071</name>
</gene>
<accession>A0A9P4MJ77</accession>
<dbReference type="AlphaFoldDB" id="A0A9P4MJ77"/>
<feature type="non-terminal residue" evidence="2">
    <location>
        <position position="1"/>
    </location>
</feature>
<dbReference type="OrthoDB" id="190201at2759"/>
<dbReference type="EMBL" id="ML996091">
    <property type="protein sequence ID" value="KAF2149516.1"/>
    <property type="molecule type" value="Genomic_DNA"/>
</dbReference>
<organism evidence="2 3">
    <name type="scientific">Myriangium duriaei CBS 260.36</name>
    <dbReference type="NCBI Taxonomy" id="1168546"/>
    <lineage>
        <taxon>Eukaryota</taxon>
        <taxon>Fungi</taxon>
        <taxon>Dikarya</taxon>
        <taxon>Ascomycota</taxon>
        <taxon>Pezizomycotina</taxon>
        <taxon>Dothideomycetes</taxon>
        <taxon>Dothideomycetidae</taxon>
        <taxon>Myriangiales</taxon>
        <taxon>Myriangiaceae</taxon>
        <taxon>Myriangium</taxon>
    </lineage>
</organism>
<sequence>IHWKYANQGISLLTLSASESTPAGSSSPFARQLYVHALTYLLRALPSSLTDEEQSSLAAALPASLASTTSGYGSQCDSIDEFPEYAEDGYTPPPQRTLLYRIAAQVTVQAFVLLSVLIPWIQYLLSHAFRINKQHHLTERFFATSLNTATLVSGTLTSLFTTIWALQDGRLARLLESLASWLITSLSAGVYDGVGEGMAVIGLR</sequence>
<evidence type="ECO:0000313" key="2">
    <source>
        <dbReference type="EMBL" id="KAF2149516.1"/>
    </source>
</evidence>
<feature type="non-terminal residue" evidence="2">
    <location>
        <position position="204"/>
    </location>
</feature>
<evidence type="ECO:0000256" key="1">
    <source>
        <dbReference type="SAM" id="Phobius"/>
    </source>
</evidence>
<feature type="transmembrane region" description="Helical" evidence="1">
    <location>
        <begin position="178"/>
        <end position="203"/>
    </location>
</feature>
<feature type="transmembrane region" description="Helical" evidence="1">
    <location>
        <begin position="102"/>
        <end position="125"/>
    </location>
</feature>
<comment type="caution">
    <text evidence="2">The sequence shown here is derived from an EMBL/GenBank/DDBJ whole genome shotgun (WGS) entry which is preliminary data.</text>
</comment>
<proteinExistence type="predicted"/>
<dbReference type="Proteomes" id="UP000799439">
    <property type="component" value="Unassembled WGS sequence"/>
</dbReference>
<feature type="transmembrane region" description="Helical" evidence="1">
    <location>
        <begin position="146"/>
        <end position="166"/>
    </location>
</feature>
<evidence type="ECO:0000313" key="3">
    <source>
        <dbReference type="Proteomes" id="UP000799439"/>
    </source>
</evidence>
<name>A0A9P4MJ77_9PEZI</name>
<keyword evidence="1" id="KW-0812">Transmembrane</keyword>
<keyword evidence="1" id="KW-1133">Transmembrane helix</keyword>
<protein>
    <submittedName>
        <fullName evidence="2">Uncharacterized protein</fullName>
    </submittedName>
</protein>